<comment type="subcellular location">
    <subcellularLocation>
        <location evidence="1">Cell membrane</location>
        <topology evidence="1">Multi-pass membrane protein</topology>
    </subcellularLocation>
</comment>
<feature type="transmembrane region" description="Helical" evidence="9">
    <location>
        <begin position="32"/>
        <end position="50"/>
    </location>
</feature>
<dbReference type="InterPro" id="IPR006153">
    <property type="entry name" value="Cation/H_exchanger_TM"/>
</dbReference>
<feature type="transmembrane region" description="Helical" evidence="9">
    <location>
        <begin position="62"/>
        <end position="81"/>
    </location>
</feature>
<dbReference type="Gene3D" id="1.20.1530.20">
    <property type="match status" value="1"/>
</dbReference>
<feature type="transmembrane region" description="Helical" evidence="9">
    <location>
        <begin position="241"/>
        <end position="265"/>
    </location>
</feature>
<keyword evidence="7" id="KW-0406">Ion transport</keyword>
<evidence type="ECO:0000313" key="12">
    <source>
        <dbReference type="Proteomes" id="UP001523369"/>
    </source>
</evidence>
<dbReference type="InterPro" id="IPR038770">
    <property type="entry name" value="Na+/solute_symporter_sf"/>
</dbReference>
<evidence type="ECO:0000256" key="3">
    <source>
        <dbReference type="ARBA" id="ARBA00022449"/>
    </source>
</evidence>
<keyword evidence="12" id="KW-1185">Reference proteome</keyword>
<feature type="transmembrane region" description="Helical" evidence="9">
    <location>
        <begin position="347"/>
        <end position="365"/>
    </location>
</feature>
<dbReference type="Pfam" id="PF00999">
    <property type="entry name" value="Na_H_Exchanger"/>
    <property type="match status" value="1"/>
</dbReference>
<evidence type="ECO:0000256" key="7">
    <source>
        <dbReference type="ARBA" id="ARBA00023065"/>
    </source>
</evidence>
<accession>A0ABT1E3A5</accession>
<feature type="transmembrane region" description="Helical" evidence="9">
    <location>
        <begin position="170"/>
        <end position="190"/>
    </location>
</feature>
<keyword evidence="3" id="KW-0050">Antiport</keyword>
<reference evidence="11 12" key="1">
    <citation type="submission" date="2022-06" db="EMBL/GenBank/DDBJ databases">
        <title>New Species of the Genus Actinoplanes, ActinopZanes ferrugineus.</title>
        <authorList>
            <person name="Ding P."/>
        </authorList>
    </citation>
    <scope>NUCLEOTIDE SEQUENCE [LARGE SCALE GENOMIC DNA]</scope>
    <source>
        <strain evidence="11 12">TRM88003</strain>
    </source>
</reference>
<keyword evidence="8 9" id="KW-0472">Membrane</keyword>
<keyword evidence="2" id="KW-0813">Transport</keyword>
<evidence type="ECO:0000313" key="11">
    <source>
        <dbReference type="EMBL" id="MCO8277485.1"/>
    </source>
</evidence>
<evidence type="ECO:0000256" key="9">
    <source>
        <dbReference type="SAM" id="Phobius"/>
    </source>
</evidence>
<feature type="transmembrane region" description="Helical" evidence="9">
    <location>
        <begin position="93"/>
        <end position="116"/>
    </location>
</feature>
<keyword evidence="6 9" id="KW-1133">Transmembrane helix</keyword>
<evidence type="ECO:0000256" key="4">
    <source>
        <dbReference type="ARBA" id="ARBA00022475"/>
    </source>
</evidence>
<evidence type="ECO:0000256" key="1">
    <source>
        <dbReference type="ARBA" id="ARBA00004651"/>
    </source>
</evidence>
<dbReference type="EMBL" id="JAMYJR010000059">
    <property type="protein sequence ID" value="MCO8277485.1"/>
    <property type="molecule type" value="Genomic_DNA"/>
</dbReference>
<feature type="transmembrane region" description="Helical" evidence="9">
    <location>
        <begin position="6"/>
        <end position="25"/>
    </location>
</feature>
<feature type="transmembrane region" description="Helical" evidence="9">
    <location>
        <begin position="291"/>
        <end position="310"/>
    </location>
</feature>
<evidence type="ECO:0000259" key="10">
    <source>
        <dbReference type="Pfam" id="PF00999"/>
    </source>
</evidence>
<dbReference type="PANTHER" id="PTHR32507:SF8">
    <property type="entry name" value="CNH1P"/>
    <property type="match status" value="1"/>
</dbReference>
<dbReference type="PANTHER" id="PTHR32507">
    <property type="entry name" value="NA(+)/H(+) ANTIPORTER 1"/>
    <property type="match status" value="1"/>
</dbReference>
<dbReference type="RefSeq" id="WP_253243498.1">
    <property type="nucleotide sequence ID" value="NZ_JAMYJR010000059.1"/>
</dbReference>
<feature type="transmembrane region" description="Helical" evidence="9">
    <location>
        <begin position="316"/>
        <end position="335"/>
    </location>
</feature>
<organism evidence="11 12">
    <name type="scientific">Paractinoplanes aksuensis</name>
    <dbReference type="NCBI Taxonomy" id="2939490"/>
    <lineage>
        <taxon>Bacteria</taxon>
        <taxon>Bacillati</taxon>
        <taxon>Actinomycetota</taxon>
        <taxon>Actinomycetes</taxon>
        <taxon>Micromonosporales</taxon>
        <taxon>Micromonosporaceae</taxon>
        <taxon>Paractinoplanes</taxon>
    </lineage>
</organism>
<name>A0ABT1E3A5_9ACTN</name>
<evidence type="ECO:0000256" key="8">
    <source>
        <dbReference type="ARBA" id="ARBA00023136"/>
    </source>
</evidence>
<feature type="domain" description="Cation/H+ exchanger transmembrane" evidence="10">
    <location>
        <begin position="15"/>
        <end position="402"/>
    </location>
</feature>
<keyword evidence="5 9" id="KW-0812">Transmembrane</keyword>
<evidence type="ECO:0000256" key="2">
    <source>
        <dbReference type="ARBA" id="ARBA00022448"/>
    </source>
</evidence>
<comment type="caution">
    <text evidence="11">The sequence shown here is derived from an EMBL/GenBank/DDBJ whole genome shotgun (WGS) entry which is preliminary data.</text>
</comment>
<proteinExistence type="predicted"/>
<keyword evidence="4" id="KW-1003">Cell membrane</keyword>
<protein>
    <submittedName>
        <fullName evidence="11">Cation:proton antiporter</fullName>
    </submittedName>
</protein>
<evidence type="ECO:0000256" key="5">
    <source>
        <dbReference type="ARBA" id="ARBA00022692"/>
    </source>
</evidence>
<dbReference type="Proteomes" id="UP001523369">
    <property type="component" value="Unassembled WGS sequence"/>
</dbReference>
<gene>
    <name evidence="11" type="ORF">M1L60_43590</name>
</gene>
<feature type="transmembrane region" description="Helical" evidence="9">
    <location>
        <begin position="202"/>
        <end position="221"/>
    </location>
</feature>
<sequence>MQTSDVLFAVIGFGALLAGILPRLLERRPLSMPIAFLGLGMLVFGLPIGLPDADPLAHPKVTEHLTELGVIVALMGAGLKIDRPLSLRGWSSTWRLLAVAMPVTIAGVALLGWWWAGLVPAAALLLGAALAPTDPVLASDVQVGEPTGQEDSEDEVRFALTSEAGLNDGLAFPFVYAAIAMAGSAGLGWLGEWAWRDLTYKIAAGVIGGILVGKVLGWLFFRPRAEALRLARHSEGFLALAATFLAYGVVEVAGGYGFLAVFVAARAIRAAERSHDYHQVLHDFAEQTERLLTVLLLLLFGGALVGGLLGPLTGPTALVGLCLIFAIRPLSAFLSLRGAPGHRAEHWVIASFGIRGIGSFYYLSYALTHAAFPGADLIWATIGFVVVVSVVIHGIAVTPVMQLLDRANERSGRGSGSPAAEAAGTTR</sequence>
<feature type="transmembrane region" description="Helical" evidence="9">
    <location>
        <begin position="377"/>
        <end position="404"/>
    </location>
</feature>
<evidence type="ECO:0000256" key="6">
    <source>
        <dbReference type="ARBA" id="ARBA00022989"/>
    </source>
</evidence>